<dbReference type="EMBL" id="CP063137">
    <property type="protein sequence ID" value="QOU22204.1"/>
    <property type="molecule type" value="Genomic_DNA"/>
</dbReference>
<reference evidence="2" key="1">
    <citation type="submission" date="2020-10" db="EMBL/GenBank/DDBJ databases">
        <authorList>
            <person name="Palmer J.M."/>
        </authorList>
    </citation>
    <scope>NUCLEOTIDE SEQUENCE</scope>
    <source>
        <strain evidence="2">UCD 2041</strain>
    </source>
</reference>
<protein>
    <submittedName>
        <fullName evidence="2">Uncharacterized protein</fullName>
    </submittedName>
</protein>
<feature type="compositionally biased region" description="Basic and acidic residues" evidence="1">
    <location>
        <begin position="239"/>
        <end position="251"/>
    </location>
</feature>
<dbReference type="Proteomes" id="UP000663131">
    <property type="component" value="Chromosome 9"/>
</dbReference>
<feature type="compositionally biased region" description="Acidic residues" evidence="1">
    <location>
        <begin position="252"/>
        <end position="272"/>
    </location>
</feature>
<name>A0A871RC40_DEKBR</name>
<accession>A0A871RC40</accession>
<dbReference type="AlphaFoldDB" id="A0A871RC40"/>
<organism evidence="2 3">
    <name type="scientific">Dekkera bruxellensis</name>
    <name type="common">Brettanomyces custersii</name>
    <dbReference type="NCBI Taxonomy" id="5007"/>
    <lineage>
        <taxon>Eukaryota</taxon>
        <taxon>Fungi</taxon>
        <taxon>Dikarya</taxon>
        <taxon>Ascomycota</taxon>
        <taxon>Saccharomycotina</taxon>
        <taxon>Pichiomycetes</taxon>
        <taxon>Pichiales</taxon>
        <taxon>Pichiaceae</taxon>
        <taxon>Brettanomyces</taxon>
    </lineage>
</organism>
<dbReference type="GeneID" id="64574300"/>
<proteinExistence type="predicted"/>
<evidence type="ECO:0000313" key="2">
    <source>
        <dbReference type="EMBL" id="QOU22204.1"/>
    </source>
</evidence>
<evidence type="ECO:0000256" key="1">
    <source>
        <dbReference type="SAM" id="MobiDB-lite"/>
    </source>
</evidence>
<feature type="compositionally biased region" description="Basic and acidic residues" evidence="1">
    <location>
        <begin position="298"/>
        <end position="309"/>
    </location>
</feature>
<gene>
    <name evidence="2" type="ORF">BRETT_002376</name>
</gene>
<evidence type="ECO:0000313" key="3">
    <source>
        <dbReference type="Proteomes" id="UP000663131"/>
    </source>
</evidence>
<reference evidence="2" key="2">
    <citation type="journal article" name="BMC Genomics">
        <title>New genome assemblies reveal patterns of domestication and adaptation across Brettanomyces (Dekkera) species.</title>
        <authorList>
            <person name="Roach M.J."/>
            <person name="Borneman A.R."/>
        </authorList>
    </citation>
    <scope>NUCLEOTIDE SEQUENCE</scope>
    <source>
        <strain evidence="2">UCD 2041</strain>
    </source>
</reference>
<dbReference type="RefSeq" id="XP_041138697.1">
    <property type="nucleotide sequence ID" value="XM_041280906.1"/>
</dbReference>
<feature type="region of interest" description="Disordered" evidence="1">
    <location>
        <begin position="219"/>
        <end position="312"/>
    </location>
</feature>
<sequence>MNLKFEALLNYFNSLSVAESSAPGTDMPLPNGNIEQVFDWKKISNLEGNADATTLEKELSNVESIKSNKAILRFNPKRFHNHESKPKSLGTKGRAPLLPKDLRDNSSVTIVTPAINYAVKVFVGIKVCTDESRASINWKEKIVQAFSFLESLNEEPDVLEKFEKVLPETEHGFPDEPAGQQQKDASIELLYDNFLYSPKMNADMDTSSESECNYFNNEVLSESESRIEELSSTVSEPEMEPKPDVESKIEAEAEQEIEQEVEQETEQDPEQEPEQKQQEGSLLEETTPVQSILTCIPEKTRSEKNKSESETLVCPEPVPELVVDQQWYLPPREDVYSELFGKNEPEAVINERVRILGLHLVFIYRMQLRIFKNIKFRGHPEDIDSTPFPALRHTINSLNIHSLKHIVAPPACIVPFLRRPAKNIDTETFNEWFSDIGPLITGKFHEGPEYCPWIDIDEREEMGKAYHYDLFQKGVQKGRFIRDMFKRQSSTGNPFQRLKAKYKKFLWDFKGLPVTEDSSDQYMAYVGQLHKLFYQTGINMFIDDSLVDEAVKQRWNAKHKHWYQRKASHWKAKAERKYKVIRLFKEERLWIKKWRQKQIERLIEENKMSKWKYAERELKYSKKPH</sequence>
<dbReference type="KEGG" id="bbrx:BRETT_002376"/>